<dbReference type="GO" id="GO:0004252">
    <property type="term" value="F:serine-type endopeptidase activity"/>
    <property type="evidence" value="ECO:0007669"/>
    <property type="project" value="InterPro"/>
</dbReference>
<dbReference type="InterPro" id="IPR009003">
    <property type="entry name" value="Peptidase_S1_PA"/>
</dbReference>
<accession>A0AA49JDQ9</accession>
<evidence type="ECO:0000256" key="3">
    <source>
        <dbReference type="ARBA" id="ARBA00022801"/>
    </source>
</evidence>
<evidence type="ECO:0000256" key="2">
    <source>
        <dbReference type="ARBA" id="ARBA00022670"/>
    </source>
</evidence>
<dbReference type="EMBL" id="CP120682">
    <property type="protein sequence ID" value="WKN36221.1"/>
    <property type="molecule type" value="Genomic_DNA"/>
</dbReference>
<reference evidence="6" key="2">
    <citation type="journal article" date="2024" name="Antonie Van Leeuwenhoek">
        <title>Roseihalotalea indica gen. nov., sp. nov., a halophilic Bacteroidetes from mesopelagic Southwest Indian Ocean with higher carbohydrate metabolic potential.</title>
        <authorList>
            <person name="Chen B."/>
            <person name="Zhang M."/>
            <person name="Lin D."/>
            <person name="Ye J."/>
            <person name="Tang K."/>
        </authorList>
    </citation>
    <scope>NUCLEOTIDE SEQUENCE</scope>
    <source>
        <strain evidence="6">TK19036</strain>
    </source>
</reference>
<dbReference type="InterPro" id="IPR051201">
    <property type="entry name" value="Chloro_Bact_Ser_Proteases"/>
</dbReference>
<name>A0AA49JDQ9_9BACT</name>
<reference evidence="6" key="1">
    <citation type="journal article" date="2023" name="Comput. Struct. Biotechnol. J.">
        <title>Discovery of a novel marine Bacteroidetes with a rich repertoire of carbohydrate-active enzymes.</title>
        <authorList>
            <person name="Chen B."/>
            <person name="Liu G."/>
            <person name="Chen Q."/>
            <person name="Wang H."/>
            <person name="Liu L."/>
            <person name="Tang K."/>
        </authorList>
    </citation>
    <scope>NUCLEOTIDE SEQUENCE</scope>
    <source>
        <strain evidence="6">TK19036</strain>
    </source>
</reference>
<gene>
    <name evidence="6" type="ORF">K4G66_28045</name>
</gene>
<sequence>MKQTIWIVLISFISGILGSYTYQHWFSPNSDRASLAFTNATSIADNTHTNTSWSRQASTSRTYTIGEDFAEASANSTPSVVYIKTVSERYSRTSWFEMFFEGRSSQQVSSGSGVIYTQDGFIVTNNHVIEQADRIEVIRGKRTYPAQVVGVDPSTDLAVLKIEAAGLPEIALGDSRDLQVGEWVLAVGNPFNLTSTVTAGIVSAKGRQINILRSNFPIESFIQTDAAINPGNSGGALVDKTGALVGINTAILSKTGSYAGYGFAVPVDIVRKVVDDIIAYGEVQKAFFGADVVDLTPSVAKELQTDDLSGVALSYLQRNGSAEKAGLQKGDIVTQLNGEVINSRSDFEELISYYSPGEVISVTYKRNNKLQTVRLTLTNREGNTNIIQRHLYRSEPLGAELESVSQVEADLLKINTGVKVSKVKGGLLQRLGIDEGFVVTAINGHSIEAPEELEEILTKVRGRVRIEGVNQRGVKGYYSFYF</sequence>
<evidence type="ECO:0000256" key="4">
    <source>
        <dbReference type="ARBA" id="ARBA00022825"/>
    </source>
</evidence>
<dbReference type="Gene3D" id="2.40.10.120">
    <property type="match status" value="1"/>
</dbReference>
<dbReference type="Gene3D" id="2.30.42.10">
    <property type="match status" value="2"/>
</dbReference>
<dbReference type="InterPro" id="IPR001940">
    <property type="entry name" value="Peptidase_S1C"/>
</dbReference>
<dbReference type="AlphaFoldDB" id="A0AA49JDQ9"/>
<dbReference type="InterPro" id="IPR001478">
    <property type="entry name" value="PDZ"/>
</dbReference>
<dbReference type="InterPro" id="IPR036034">
    <property type="entry name" value="PDZ_sf"/>
</dbReference>
<dbReference type="PANTHER" id="PTHR43343:SF3">
    <property type="entry name" value="PROTEASE DO-LIKE 8, CHLOROPLASTIC"/>
    <property type="match status" value="1"/>
</dbReference>
<dbReference type="GO" id="GO:0006508">
    <property type="term" value="P:proteolysis"/>
    <property type="evidence" value="ECO:0007669"/>
    <property type="project" value="UniProtKB-KW"/>
</dbReference>
<dbReference type="Pfam" id="PF13180">
    <property type="entry name" value="PDZ_2"/>
    <property type="match status" value="1"/>
</dbReference>
<proteinExistence type="inferred from homology"/>
<dbReference type="FunFam" id="2.40.10.10:FF:000001">
    <property type="entry name" value="Periplasmic serine protease DegS"/>
    <property type="match status" value="1"/>
</dbReference>
<keyword evidence="4" id="KW-0720">Serine protease</keyword>
<protein>
    <submittedName>
        <fullName evidence="6">Trypsin-like peptidase domain-containing protein</fullName>
    </submittedName>
</protein>
<dbReference type="SUPFAM" id="SSF50494">
    <property type="entry name" value="Trypsin-like serine proteases"/>
    <property type="match status" value="1"/>
</dbReference>
<dbReference type="PANTHER" id="PTHR43343">
    <property type="entry name" value="PEPTIDASE S12"/>
    <property type="match status" value="1"/>
</dbReference>
<dbReference type="PROSITE" id="PS50106">
    <property type="entry name" value="PDZ"/>
    <property type="match status" value="1"/>
</dbReference>
<comment type="similarity">
    <text evidence="1">Belongs to the peptidase S1C family.</text>
</comment>
<organism evidence="6">
    <name type="scientific">Roseihalotalea indica</name>
    <dbReference type="NCBI Taxonomy" id="2867963"/>
    <lineage>
        <taxon>Bacteria</taxon>
        <taxon>Pseudomonadati</taxon>
        <taxon>Bacteroidota</taxon>
        <taxon>Cytophagia</taxon>
        <taxon>Cytophagales</taxon>
        <taxon>Catalimonadaceae</taxon>
        <taxon>Roseihalotalea</taxon>
    </lineage>
</organism>
<dbReference type="PRINTS" id="PR00834">
    <property type="entry name" value="PROTEASES2C"/>
</dbReference>
<feature type="domain" description="PDZ" evidence="5">
    <location>
        <begin position="277"/>
        <end position="368"/>
    </location>
</feature>
<dbReference type="SUPFAM" id="SSF50156">
    <property type="entry name" value="PDZ domain-like"/>
    <property type="match status" value="1"/>
</dbReference>
<evidence type="ECO:0000313" key="6">
    <source>
        <dbReference type="EMBL" id="WKN36221.1"/>
    </source>
</evidence>
<keyword evidence="3" id="KW-0378">Hydrolase</keyword>
<dbReference type="SMART" id="SM00228">
    <property type="entry name" value="PDZ"/>
    <property type="match status" value="2"/>
</dbReference>
<keyword evidence="2" id="KW-0645">Protease</keyword>
<evidence type="ECO:0000259" key="5">
    <source>
        <dbReference type="PROSITE" id="PS50106"/>
    </source>
</evidence>
<dbReference type="Pfam" id="PF13365">
    <property type="entry name" value="Trypsin_2"/>
    <property type="match status" value="1"/>
</dbReference>
<evidence type="ECO:0000256" key="1">
    <source>
        <dbReference type="ARBA" id="ARBA00010541"/>
    </source>
</evidence>